<keyword evidence="1" id="KW-0812">Transmembrane</keyword>
<keyword evidence="1" id="KW-0472">Membrane</keyword>
<evidence type="ECO:0000313" key="2">
    <source>
        <dbReference type="EMBL" id="KAK0412913.1"/>
    </source>
</evidence>
<accession>A0AA39HVK7</accession>
<reference evidence="2" key="1">
    <citation type="submission" date="2023-06" db="EMBL/GenBank/DDBJ databases">
        <title>Genomic analysis of the entomopathogenic nematode Steinernema hermaphroditum.</title>
        <authorList>
            <person name="Schwarz E.M."/>
            <person name="Heppert J.K."/>
            <person name="Baniya A."/>
            <person name="Schwartz H.T."/>
            <person name="Tan C.-H."/>
            <person name="Antoshechkin I."/>
            <person name="Sternberg P.W."/>
            <person name="Goodrich-Blair H."/>
            <person name="Dillman A.R."/>
        </authorList>
    </citation>
    <scope>NUCLEOTIDE SEQUENCE</scope>
    <source>
        <strain evidence="2">PS9179</strain>
        <tissue evidence="2">Whole animal</tissue>
    </source>
</reference>
<proteinExistence type="predicted"/>
<name>A0AA39HVK7_9BILA</name>
<comment type="caution">
    <text evidence="2">The sequence shown here is derived from an EMBL/GenBank/DDBJ whole genome shotgun (WGS) entry which is preliminary data.</text>
</comment>
<organism evidence="2 3">
    <name type="scientific">Steinernema hermaphroditum</name>
    <dbReference type="NCBI Taxonomy" id="289476"/>
    <lineage>
        <taxon>Eukaryota</taxon>
        <taxon>Metazoa</taxon>
        <taxon>Ecdysozoa</taxon>
        <taxon>Nematoda</taxon>
        <taxon>Chromadorea</taxon>
        <taxon>Rhabditida</taxon>
        <taxon>Tylenchina</taxon>
        <taxon>Panagrolaimomorpha</taxon>
        <taxon>Strongyloidoidea</taxon>
        <taxon>Steinernematidae</taxon>
        <taxon>Steinernema</taxon>
    </lineage>
</organism>
<dbReference type="Proteomes" id="UP001175271">
    <property type="component" value="Unassembled WGS sequence"/>
</dbReference>
<evidence type="ECO:0000313" key="3">
    <source>
        <dbReference type="Proteomes" id="UP001175271"/>
    </source>
</evidence>
<sequence>MPHLPNILLPYIFGNIDWKKDWFSIRMVSKHFKRLIDKQFSVEIMATCDDYGSPRLQLTYRNGHHVVLTKRAGYRELTVGNPEWSIFQMKITSISIVYPYNLLAMTLVDLLLRVRKAAGAFSNLKSLKLDWNRDIDMVPIIERIVPRLPRKMNVIDVPVFCNEEQGRRTLTRLINLKPKNLSISMDSTDMDQFEEMMDSTECDISMSLKWILPKETADFDERLRSVNQRLDSNPKLDGRVATYLDRPDFGKRPSSLFSRSSRTVQYKGEPPSILFIFIACIFSCAVYMLGLTTVMFDEFSRLARFVFHQPLTYPSDAV</sequence>
<dbReference type="AlphaFoldDB" id="A0AA39HVK7"/>
<evidence type="ECO:0008006" key="4">
    <source>
        <dbReference type="Google" id="ProtNLM"/>
    </source>
</evidence>
<keyword evidence="3" id="KW-1185">Reference proteome</keyword>
<protein>
    <recommendedName>
        <fullName evidence="4">F-box domain-containing protein</fullName>
    </recommendedName>
</protein>
<dbReference type="EMBL" id="JAUCMV010000003">
    <property type="protein sequence ID" value="KAK0412913.1"/>
    <property type="molecule type" value="Genomic_DNA"/>
</dbReference>
<keyword evidence="1" id="KW-1133">Transmembrane helix</keyword>
<feature type="transmembrane region" description="Helical" evidence="1">
    <location>
        <begin position="273"/>
        <end position="296"/>
    </location>
</feature>
<gene>
    <name evidence="2" type="ORF">QR680_006475</name>
</gene>
<evidence type="ECO:0000256" key="1">
    <source>
        <dbReference type="SAM" id="Phobius"/>
    </source>
</evidence>